<dbReference type="EMBL" id="RSCL01000003">
    <property type="protein sequence ID" value="RUT08494.1"/>
    <property type="molecule type" value="Genomic_DNA"/>
</dbReference>
<accession>A0A433VQX1</accession>
<gene>
    <name evidence="1" type="ORF">DSM106972_016620</name>
</gene>
<proteinExistence type="predicted"/>
<dbReference type="RefSeq" id="WP_127080290.1">
    <property type="nucleotide sequence ID" value="NZ_RSCL01000003.1"/>
</dbReference>
<evidence type="ECO:0000313" key="2">
    <source>
        <dbReference type="Proteomes" id="UP000271624"/>
    </source>
</evidence>
<dbReference type="OrthoDB" id="9796786at2"/>
<evidence type="ECO:0000313" key="1">
    <source>
        <dbReference type="EMBL" id="RUT08494.1"/>
    </source>
</evidence>
<comment type="caution">
    <text evidence="1">The sequence shown here is derived from an EMBL/GenBank/DDBJ whole genome shotgun (WGS) entry which is preliminary data.</text>
</comment>
<organism evidence="1 2">
    <name type="scientific">Dulcicalothrix desertica PCC 7102</name>
    <dbReference type="NCBI Taxonomy" id="232991"/>
    <lineage>
        <taxon>Bacteria</taxon>
        <taxon>Bacillati</taxon>
        <taxon>Cyanobacteriota</taxon>
        <taxon>Cyanophyceae</taxon>
        <taxon>Nostocales</taxon>
        <taxon>Calotrichaceae</taxon>
        <taxon>Dulcicalothrix</taxon>
    </lineage>
</organism>
<reference evidence="1" key="2">
    <citation type="journal article" date="2019" name="Genome Biol. Evol.">
        <title>Day and night: Metabolic profiles and evolutionary relationships of six axenic non-marine cyanobacteria.</title>
        <authorList>
            <person name="Will S.E."/>
            <person name="Henke P."/>
            <person name="Boedeker C."/>
            <person name="Huang S."/>
            <person name="Brinkmann H."/>
            <person name="Rohde M."/>
            <person name="Jarek M."/>
            <person name="Friedl T."/>
            <person name="Seufert S."/>
            <person name="Schumacher M."/>
            <person name="Overmann J."/>
            <person name="Neumann-Schaal M."/>
            <person name="Petersen J."/>
        </authorList>
    </citation>
    <scope>NUCLEOTIDE SEQUENCE [LARGE SCALE GENOMIC DNA]</scope>
    <source>
        <strain evidence="1">PCC 7102</strain>
    </source>
</reference>
<protein>
    <submittedName>
        <fullName evidence="1">Uncharacterized protein</fullName>
    </submittedName>
</protein>
<reference evidence="1" key="1">
    <citation type="submission" date="2018-12" db="EMBL/GenBank/DDBJ databases">
        <authorList>
            <person name="Will S."/>
            <person name="Neumann-Schaal M."/>
            <person name="Henke P."/>
        </authorList>
    </citation>
    <scope>NUCLEOTIDE SEQUENCE</scope>
    <source>
        <strain evidence="1">PCC 7102</strain>
    </source>
</reference>
<dbReference type="Proteomes" id="UP000271624">
    <property type="component" value="Unassembled WGS sequence"/>
</dbReference>
<keyword evidence="2" id="KW-1185">Reference proteome</keyword>
<dbReference type="AlphaFoldDB" id="A0A433VQX1"/>
<sequence>MIELRPIKTEADYRAALSEIEVLFDVQPNTPECDRLNILATLVEAIEVMKITIMKFVKNFQQGCGE</sequence>
<name>A0A433VQX1_9CYAN</name>